<dbReference type="AlphaFoldDB" id="A0A9P1IGZ0"/>
<proteinExistence type="predicted"/>
<keyword evidence="2" id="KW-0812">Transmembrane</keyword>
<accession>A0A9P1IGZ0</accession>
<evidence type="ECO:0000256" key="2">
    <source>
        <dbReference type="SAM" id="Phobius"/>
    </source>
</evidence>
<organism evidence="3 4">
    <name type="scientific">Caenorhabditis angaria</name>
    <dbReference type="NCBI Taxonomy" id="860376"/>
    <lineage>
        <taxon>Eukaryota</taxon>
        <taxon>Metazoa</taxon>
        <taxon>Ecdysozoa</taxon>
        <taxon>Nematoda</taxon>
        <taxon>Chromadorea</taxon>
        <taxon>Rhabditida</taxon>
        <taxon>Rhabditina</taxon>
        <taxon>Rhabditomorpha</taxon>
        <taxon>Rhabditoidea</taxon>
        <taxon>Rhabditidae</taxon>
        <taxon>Peloderinae</taxon>
        <taxon>Caenorhabditis</taxon>
    </lineage>
</organism>
<feature type="compositionally biased region" description="Basic and acidic residues" evidence="1">
    <location>
        <begin position="136"/>
        <end position="169"/>
    </location>
</feature>
<sequence length="169" mass="18917">MEIVSIEIRNYEKVLLSLTVGASVGVWCYTFYRNHTKSKNEKQTSESYQQCFGIARSPISPRTKMVLPKTECCCKQIESKDECHLTSAELAIIGSQEEETDTEGEFTSITSQSASQISASIISLALPPPTPPSISEKSKRSEISETKPEEKEETEKEKEKEKESETVTK</sequence>
<gene>
    <name evidence="3" type="ORF">CAMP_LOCUS7553</name>
</gene>
<dbReference type="Proteomes" id="UP001152747">
    <property type="component" value="Unassembled WGS sequence"/>
</dbReference>
<evidence type="ECO:0000313" key="4">
    <source>
        <dbReference type="Proteomes" id="UP001152747"/>
    </source>
</evidence>
<protein>
    <submittedName>
        <fullName evidence="3">Uncharacterized protein</fullName>
    </submittedName>
</protein>
<keyword evidence="4" id="KW-1185">Reference proteome</keyword>
<feature type="region of interest" description="Disordered" evidence="1">
    <location>
        <begin position="124"/>
        <end position="169"/>
    </location>
</feature>
<keyword evidence="2" id="KW-1133">Transmembrane helix</keyword>
<evidence type="ECO:0000313" key="3">
    <source>
        <dbReference type="EMBL" id="CAI5444916.1"/>
    </source>
</evidence>
<keyword evidence="2" id="KW-0472">Membrane</keyword>
<dbReference type="EMBL" id="CANHGI010000003">
    <property type="protein sequence ID" value="CAI5444916.1"/>
    <property type="molecule type" value="Genomic_DNA"/>
</dbReference>
<reference evidence="3" key="1">
    <citation type="submission" date="2022-11" db="EMBL/GenBank/DDBJ databases">
        <authorList>
            <person name="Kikuchi T."/>
        </authorList>
    </citation>
    <scope>NUCLEOTIDE SEQUENCE</scope>
    <source>
        <strain evidence="3">PS1010</strain>
    </source>
</reference>
<comment type="caution">
    <text evidence="3">The sequence shown here is derived from an EMBL/GenBank/DDBJ whole genome shotgun (WGS) entry which is preliminary data.</text>
</comment>
<name>A0A9P1IGZ0_9PELO</name>
<feature type="transmembrane region" description="Helical" evidence="2">
    <location>
        <begin position="14"/>
        <end position="32"/>
    </location>
</feature>
<evidence type="ECO:0000256" key="1">
    <source>
        <dbReference type="SAM" id="MobiDB-lite"/>
    </source>
</evidence>